<gene>
    <name evidence="14" type="ORF">TKK_002135</name>
</gene>
<evidence type="ECO:0000256" key="4">
    <source>
        <dbReference type="ARBA" id="ARBA00022692"/>
    </source>
</evidence>
<dbReference type="Gene3D" id="1.20.1070.10">
    <property type="entry name" value="Rhodopsin 7-helix transmembrane proteins"/>
    <property type="match status" value="1"/>
</dbReference>
<keyword evidence="7 11" id="KW-0472">Membrane</keyword>
<evidence type="ECO:0008006" key="16">
    <source>
        <dbReference type="Google" id="ProtNLM"/>
    </source>
</evidence>
<evidence type="ECO:0000256" key="7">
    <source>
        <dbReference type="ARBA" id="ARBA00023136"/>
    </source>
</evidence>
<keyword evidence="4 11" id="KW-0812">Transmembrane</keyword>
<dbReference type="PANTHER" id="PTHR45620:SF1">
    <property type="entry name" value="G-PROTEIN COUPLED RECEPTORS FAMILY 2 PROFILE 2 DOMAIN-CONTAINING PROTEIN"/>
    <property type="match status" value="1"/>
</dbReference>
<keyword evidence="5 11" id="KW-1133">Transmembrane helix</keyword>
<dbReference type="PANTHER" id="PTHR45620">
    <property type="entry name" value="PDF RECEPTOR-LIKE PROTEIN-RELATED"/>
    <property type="match status" value="1"/>
</dbReference>
<dbReference type="InterPro" id="IPR050332">
    <property type="entry name" value="GPCR_2"/>
</dbReference>
<feature type="transmembrane region" description="Helical" evidence="11">
    <location>
        <begin position="349"/>
        <end position="373"/>
    </location>
</feature>
<keyword evidence="9" id="KW-0325">Glycoprotein</keyword>
<feature type="domain" description="G-protein coupled receptors family 2 profile 1" evidence="12">
    <location>
        <begin position="26"/>
        <end position="78"/>
    </location>
</feature>
<keyword evidence="3" id="KW-1003">Cell membrane</keyword>
<dbReference type="PRINTS" id="PR00249">
    <property type="entry name" value="GPCRSECRETIN"/>
</dbReference>
<name>A0ABD2XJ89_9HYME</name>
<dbReference type="InterPro" id="IPR017981">
    <property type="entry name" value="GPCR_2-like_7TM"/>
</dbReference>
<accession>A0ABD2XJ89</accession>
<feature type="transmembrane region" description="Helical" evidence="11">
    <location>
        <begin position="187"/>
        <end position="207"/>
    </location>
</feature>
<comment type="caution">
    <text evidence="14">The sequence shown here is derived from an EMBL/GenBank/DDBJ whole genome shotgun (WGS) entry which is preliminary data.</text>
</comment>
<dbReference type="PROSITE" id="PS00649">
    <property type="entry name" value="G_PROTEIN_RECEP_F2_1"/>
    <property type="match status" value="1"/>
</dbReference>
<evidence type="ECO:0000256" key="6">
    <source>
        <dbReference type="ARBA" id="ARBA00023040"/>
    </source>
</evidence>
<proteinExistence type="inferred from homology"/>
<organism evidence="14 15">
    <name type="scientific">Trichogramma kaykai</name>
    <dbReference type="NCBI Taxonomy" id="54128"/>
    <lineage>
        <taxon>Eukaryota</taxon>
        <taxon>Metazoa</taxon>
        <taxon>Ecdysozoa</taxon>
        <taxon>Arthropoda</taxon>
        <taxon>Hexapoda</taxon>
        <taxon>Insecta</taxon>
        <taxon>Pterygota</taxon>
        <taxon>Neoptera</taxon>
        <taxon>Endopterygota</taxon>
        <taxon>Hymenoptera</taxon>
        <taxon>Apocrita</taxon>
        <taxon>Proctotrupomorpha</taxon>
        <taxon>Chalcidoidea</taxon>
        <taxon>Trichogrammatidae</taxon>
        <taxon>Trichogramma</taxon>
    </lineage>
</organism>
<evidence type="ECO:0000313" key="14">
    <source>
        <dbReference type="EMBL" id="KAL3405078.1"/>
    </source>
</evidence>
<keyword evidence="15" id="KW-1185">Reference proteome</keyword>
<reference evidence="14 15" key="1">
    <citation type="journal article" date="2024" name="bioRxiv">
        <title>A reference genome for Trichogramma kaykai: A tiny desert-dwelling parasitoid wasp with competing sex-ratio distorters.</title>
        <authorList>
            <person name="Culotta J."/>
            <person name="Lindsey A.R."/>
        </authorList>
    </citation>
    <scope>NUCLEOTIDE SEQUENCE [LARGE SCALE GENOMIC DNA]</scope>
    <source>
        <strain evidence="14 15">KSX58</strain>
    </source>
</reference>
<keyword evidence="8" id="KW-0675">Receptor</keyword>
<feature type="transmembrane region" description="Helical" evidence="11">
    <location>
        <begin position="271"/>
        <end position="293"/>
    </location>
</feature>
<dbReference type="InterPro" id="IPR017983">
    <property type="entry name" value="GPCR_2_secretin-like_CS"/>
</dbReference>
<evidence type="ECO:0000256" key="9">
    <source>
        <dbReference type="ARBA" id="ARBA00023180"/>
    </source>
</evidence>
<dbReference type="PROSITE" id="PS50227">
    <property type="entry name" value="G_PROTEIN_RECEP_F2_3"/>
    <property type="match status" value="1"/>
</dbReference>
<sequence length="464" mass="54396">MGQLGWAVCVSMMTNFSLHIREQKKKCSELTSIFKSNRDECPPHFDGKHCWPSTPIDSAAKLPCPIPYYANRTLTRECMPSSAAAAATMPNDTADDELHFMRALWSVPVNHDCAVLKSEAARNGNDALYLFGLVHHNPEDFGVDNTYVYLSILDQVGYALSTFFLLVALFIFFRFKHLREDRVKIHANLFVAMLLRSVAALVQNSLYTCEVFYLLLFGSSESTHEYSNFCRALVTMGHYTEISIYTWLFLEGWYFYSYISRSPFDSISMRGYYWIGWGLPIFSLMPWFITYLLNTTQNYCWIDSDEHIFYIAVPILLIIMMECGLFLYNVRFMYFQMKKTYCNATRMMYWKWIKASMMLVPLFGSYNIFYAIWPWFKNLLIRLIFLSLARFICAFQGCIVSTLYCFTNHHVRVELERFWNNWKIEREILRKSRLGRSTDVLHSSRETITVSRFNSSDSILDTYI</sequence>
<feature type="transmembrane region" description="Helical" evidence="11">
    <location>
        <begin position="308"/>
        <end position="328"/>
    </location>
</feature>
<dbReference type="Pfam" id="PF00002">
    <property type="entry name" value="7tm_2"/>
    <property type="match status" value="1"/>
</dbReference>
<feature type="transmembrane region" description="Helical" evidence="11">
    <location>
        <begin position="379"/>
        <end position="406"/>
    </location>
</feature>
<comment type="subcellular location">
    <subcellularLocation>
        <location evidence="1">Cell membrane</location>
        <topology evidence="1">Multi-pass membrane protein</topology>
    </subcellularLocation>
</comment>
<protein>
    <recommendedName>
        <fullName evidence="16">G-protein coupled receptors family 2 profile 2 domain-containing protein</fullName>
    </recommendedName>
</protein>
<keyword evidence="6" id="KW-0297">G-protein coupled receptor</keyword>
<dbReference type="GO" id="GO:0004930">
    <property type="term" value="F:G protein-coupled receptor activity"/>
    <property type="evidence" value="ECO:0007669"/>
    <property type="project" value="UniProtKB-KW"/>
</dbReference>
<dbReference type="InterPro" id="IPR036445">
    <property type="entry name" value="GPCR_2_extracell_dom_sf"/>
</dbReference>
<dbReference type="Gene3D" id="4.10.1240.10">
    <property type="entry name" value="GPCR, family 2, extracellular hormone receptor domain"/>
    <property type="match status" value="1"/>
</dbReference>
<dbReference type="EMBL" id="JBJJXI010000021">
    <property type="protein sequence ID" value="KAL3405078.1"/>
    <property type="molecule type" value="Genomic_DNA"/>
</dbReference>
<feature type="domain" description="G-protein coupled receptors family 2 profile 2" evidence="13">
    <location>
        <begin position="150"/>
        <end position="408"/>
    </location>
</feature>
<evidence type="ECO:0000313" key="15">
    <source>
        <dbReference type="Proteomes" id="UP001627154"/>
    </source>
</evidence>
<dbReference type="PROSITE" id="PS50261">
    <property type="entry name" value="G_PROTEIN_RECEP_F2_4"/>
    <property type="match status" value="1"/>
</dbReference>
<dbReference type="Proteomes" id="UP001627154">
    <property type="component" value="Unassembled WGS sequence"/>
</dbReference>
<dbReference type="AlphaFoldDB" id="A0ABD2XJ89"/>
<evidence type="ECO:0000259" key="12">
    <source>
        <dbReference type="PROSITE" id="PS50227"/>
    </source>
</evidence>
<dbReference type="Pfam" id="PF02793">
    <property type="entry name" value="HRM"/>
    <property type="match status" value="1"/>
</dbReference>
<evidence type="ECO:0000256" key="3">
    <source>
        <dbReference type="ARBA" id="ARBA00022475"/>
    </source>
</evidence>
<evidence type="ECO:0000259" key="13">
    <source>
        <dbReference type="PROSITE" id="PS50261"/>
    </source>
</evidence>
<dbReference type="GO" id="GO:0005886">
    <property type="term" value="C:plasma membrane"/>
    <property type="evidence" value="ECO:0007669"/>
    <property type="project" value="UniProtKB-SubCell"/>
</dbReference>
<dbReference type="PROSITE" id="PS00650">
    <property type="entry name" value="G_PROTEIN_RECEP_F2_2"/>
    <property type="match status" value="1"/>
</dbReference>
<dbReference type="InterPro" id="IPR000832">
    <property type="entry name" value="GPCR_2_secretin-like"/>
</dbReference>
<evidence type="ECO:0000256" key="2">
    <source>
        <dbReference type="ARBA" id="ARBA00005314"/>
    </source>
</evidence>
<evidence type="ECO:0000256" key="5">
    <source>
        <dbReference type="ARBA" id="ARBA00022989"/>
    </source>
</evidence>
<dbReference type="SUPFAM" id="SSF111418">
    <property type="entry name" value="Hormone receptor domain"/>
    <property type="match status" value="1"/>
</dbReference>
<evidence type="ECO:0000256" key="1">
    <source>
        <dbReference type="ARBA" id="ARBA00004651"/>
    </source>
</evidence>
<feature type="transmembrane region" description="Helical" evidence="11">
    <location>
        <begin position="242"/>
        <end position="259"/>
    </location>
</feature>
<evidence type="ECO:0000256" key="10">
    <source>
        <dbReference type="ARBA" id="ARBA00023224"/>
    </source>
</evidence>
<dbReference type="InterPro" id="IPR001879">
    <property type="entry name" value="GPCR_2_extracellular_dom"/>
</dbReference>
<comment type="similarity">
    <text evidence="2">Belongs to the G-protein coupled receptor 2 family.</text>
</comment>
<evidence type="ECO:0000256" key="11">
    <source>
        <dbReference type="SAM" id="Phobius"/>
    </source>
</evidence>
<feature type="transmembrane region" description="Helical" evidence="11">
    <location>
        <begin position="156"/>
        <end position="175"/>
    </location>
</feature>
<evidence type="ECO:0000256" key="8">
    <source>
        <dbReference type="ARBA" id="ARBA00023170"/>
    </source>
</evidence>
<keyword evidence="10" id="KW-0807">Transducer</keyword>